<evidence type="ECO:0000313" key="2">
    <source>
        <dbReference type="Proteomes" id="UP001303532"/>
    </source>
</evidence>
<dbReference type="Pfam" id="PF03745">
    <property type="entry name" value="DUF309"/>
    <property type="match status" value="1"/>
</dbReference>
<dbReference type="Gene3D" id="1.10.3450.10">
    <property type="entry name" value="TTHA0068-like"/>
    <property type="match status" value="1"/>
</dbReference>
<reference evidence="1 2" key="1">
    <citation type="submission" date="2023-01" db="EMBL/GenBank/DDBJ databases">
        <title>Sporosarcina sp. nov., isolated from Korean tranditional fermented seafood 'Jeotgal'.</title>
        <authorList>
            <person name="Yang A.-I."/>
        </authorList>
    </citation>
    <scope>NUCLEOTIDE SEQUENCE [LARGE SCALE GENOMIC DNA]</scope>
    <source>
        <strain evidence="1 2">B2O-1</strain>
    </source>
</reference>
<dbReference type="EMBL" id="CP116341">
    <property type="protein sequence ID" value="WOV85389.1"/>
    <property type="molecule type" value="Genomic_DNA"/>
</dbReference>
<gene>
    <name evidence="1" type="ORF">PGH26_05480</name>
</gene>
<accession>A0ABZ0KYE0</accession>
<dbReference type="SUPFAM" id="SSF140663">
    <property type="entry name" value="TTHA0068-like"/>
    <property type="match status" value="1"/>
</dbReference>
<dbReference type="InterPro" id="IPR023203">
    <property type="entry name" value="TTHA0068_sf"/>
</dbReference>
<protein>
    <submittedName>
        <fullName evidence="1">DUF309 domain-containing protein</fullName>
    </submittedName>
</protein>
<dbReference type="RefSeq" id="WP_323693001.1">
    <property type="nucleotide sequence ID" value="NZ_CP116341.1"/>
</dbReference>
<evidence type="ECO:0000313" key="1">
    <source>
        <dbReference type="EMBL" id="WOV85389.1"/>
    </source>
</evidence>
<dbReference type="InterPro" id="IPR005500">
    <property type="entry name" value="DUF309"/>
</dbReference>
<sequence>MHPYFHPLFVEFLVYFNDNQDYFEGHEVLEEYWKSIPRYSKSHPLTAYILLSTGMYHWRRGNLDGASRTISKALHRFTTLPPVYDEYKNIVDFDQLISDVTIAKSEISNEQPFGIFEIKIESQELKEAINRTKQNLDLLVSGSDDVIHKHMLRDRSDILKLRDEKKKSGR</sequence>
<keyword evidence="2" id="KW-1185">Reference proteome</keyword>
<organism evidence="1 2">
    <name type="scientific">Sporosarcina jeotgali</name>
    <dbReference type="NCBI Taxonomy" id="3020056"/>
    <lineage>
        <taxon>Bacteria</taxon>
        <taxon>Bacillati</taxon>
        <taxon>Bacillota</taxon>
        <taxon>Bacilli</taxon>
        <taxon>Bacillales</taxon>
        <taxon>Caryophanaceae</taxon>
        <taxon>Sporosarcina</taxon>
    </lineage>
</organism>
<name>A0ABZ0KYE0_9BACL</name>
<dbReference type="Proteomes" id="UP001303532">
    <property type="component" value="Chromosome"/>
</dbReference>
<proteinExistence type="predicted"/>